<keyword evidence="4 5" id="KW-0904">Protein phosphatase</keyword>
<dbReference type="AlphaFoldDB" id="A0A0G4I595"/>
<name>A0A0G4I595_9ALVE</name>
<dbReference type="GO" id="GO:0046872">
    <property type="term" value="F:metal ion binding"/>
    <property type="evidence" value="ECO:0007669"/>
    <property type="project" value="UniProtKB-KW"/>
</dbReference>
<proteinExistence type="inferred from homology"/>
<dbReference type="Pfam" id="PF00481">
    <property type="entry name" value="PP2C"/>
    <property type="match status" value="1"/>
</dbReference>
<feature type="region of interest" description="Disordered" evidence="6">
    <location>
        <begin position="155"/>
        <end position="318"/>
    </location>
</feature>
<evidence type="ECO:0000256" key="1">
    <source>
        <dbReference type="ARBA" id="ARBA00004170"/>
    </source>
</evidence>
<feature type="compositionally biased region" description="Acidic residues" evidence="6">
    <location>
        <begin position="156"/>
        <end position="169"/>
    </location>
</feature>
<dbReference type="CDD" id="cd00143">
    <property type="entry name" value="PP2Cc"/>
    <property type="match status" value="1"/>
</dbReference>
<dbReference type="PROSITE" id="PS51746">
    <property type="entry name" value="PPM_2"/>
    <property type="match status" value="1"/>
</dbReference>
<evidence type="ECO:0000313" key="8">
    <source>
        <dbReference type="EMBL" id="CEM52179.1"/>
    </source>
</evidence>
<keyword evidence="3 5" id="KW-0378">Hydrolase</keyword>
<evidence type="ECO:0000256" key="3">
    <source>
        <dbReference type="ARBA" id="ARBA00022801"/>
    </source>
</evidence>
<comment type="similarity">
    <text evidence="5">Belongs to the PP2C family.</text>
</comment>
<dbReference type="SUPFAM" id="SSF81606">
    <property type="entry name" value="PP2C-like"/>
    <property type="match status" value="1"/>
</dbReference>
<evidence type="ECO:0000256" key="4">
    <source>
        <dbReference type="ARBA" id="ARBA00022912"/>
    </source>
</evidence>
<feature type="compositionally biased region" description="Basic and acidic residues" evidence="6">
    <location>
        <begin position="93"/>
        <end position="104"/>
    </location>
</feature>
<reference evidence="8" key="1">
    <citation type="submission" date="2014-11" db="EMBL/GenBank/DDBJ databases">
        <authorList>
            <person name="Otto D Thomas"/>
            <person name="Naeem Raeece"/>
        </authorList>
    </citation>
    <scope>NUCLEOTIDE SEQUENCE</scope>
</reference>
<sequence length="515" mass="54840">MEDAHLAKHNFREDIGVFGVFDGHGGAAVSNWVAEHFIEVLEAEIAKSEERVKEKPEGSLEHEKEVEVIVDGLVHTFLGCDDLMRQKEHREKIKGIHEKMKPSNDDDEEDEEGGGGNPLEDFLKKLTNTGGGKGKQPILRMVEENGNRYLHVFHNDEEEEEDSDPEGGEAGESKVTELKEDETGDAAMTDSSSPSAAAAPASADAATLASEPSAAGEASKPLSSIADAPLPPSEPPSHHENQSDDLDNEPDPFNQTTNLKSALRSPQPTKREPKEVDGDEQMGTGEEGAEGGEGLGGEKDGEDDEDDNTSAPDTPEGCGATAVVAVVLGGKHRRLIVANAGDSRCVLSRGGKAIAMSEDHKPDNESESARIHAAGGAVVNGRVDGNLNLSRSLGDLFYKQNAELPPGQQRITAMPEVRVMALVPADEFAILACDGIWDVLSCQDAVDIVHEKLKEKAAEKTADDVKLSEICEEICDQCLAKNATEAEGIGCDNMTIMIVRFSNLAKGIEGGVGSA</sequence>
<protein>
    <recommendedName>
        <fullName evidence="7">PPM-type phosphatase domain-containing protein</fullName>
    </recommendedName>
</protein>
<gene>
    <name evidence="8" type="ORF">Cvel_11128</name>
</gene>
<dbReference type="PANTHER" id="PTHR13832:SF840">
    <property type="entry name" value="PROTEIN PHOSPHATASE 2C 60-RELATED"/>
    <property type="match status" value="1"/>
</dbReference>
<feature type="compositionally biased region" description="Polar residues" evidence="6">
    <location>
        <begin position="253"/>
        <end position="268"/>
    </location>
</feature>
<dbReference type="VEuPathDB" id="CryptoDB:Cvel_11128"/>
<dbReference type="EMBL" id="CDMZ01005172">
    <property type="protein sequence ID" value="CEM52179.1"/>
    <property type="molecule type" value="Genomic_DNA"/>
</dbReference>
<evidence type="ECO:0000256" key="2">
    <source>
        <dbReference type="ARBA" id="ARBA00022723"/>
    </source>
</evidence>
<dbReference type="InterPro" id="IPR015655">
    <property type="entry name" value="PP2C"/>
</dbReference>
<evidence type="ECO:0000259" key="7">
    <source>
        <dbReference type="PROSITE" id="PS51746"/>
    </source>
</evidence>
<feature type="region of interest" description="Disordered" evidence="6">
    <location>
        <begin position="93"/>
        <end position="137"/>
    </location>
</feature>
<keyword evidence="2" id="KW-0479">Metal-binding</keyword>
<dbReference type="GO" id="GO:0016020">
    <property type="term" value="C:membrane"/>
    <property type="evidence" value="ECO:0007669"/>
    <property type="project" value="UniProtKB-SubCell"/>
</dbReference>
<feature type="compositionally biased region" description="Low complexity" evidence="6">
    <location>
        <begin position="186"/>
        <end position="210"/>
    </location>
</feature>
<dbReference type="SMART" id="SM00332">
    <property type="entry name" value="PP2Cc"/>
    <property type="match status" value="1"/>
</dbReference>
<dbReference type="PhylomeDB" id="A0A0G4I595"/>
<dbReference type="InterPro" id="IPR000222">
    <property type="entry name" value="PP2C_BS"/>
</dbReference>
<organism evidence="8">
    <name type="scientific">Chromera velia CCMP2878</name>
    <dbReference type="NCBI Taxonomy" id="1169474"/>
    <lineage>
        <taxon>Eukaryota</taxon>
        <taxon>Sar</taxon>
        <taxon>Alveolata</taxon>
        <taxon>Colpodellida</taxon>
        <taxon>Chromeraceae</taxon>
        <taxon>Chromera</taxon>
    </lineage>
</organism>
<evidence type="ECO:0000256" key="5">
    <source>
        <dbReference type="RuleBase" id="RU003465"/>
    </source>
</evidence>
<dbReference type="PROSITE" id="PS01032">
    <property type="entry name" value="PPM_1"/>
    <property type="match status" value="1"/>
</dbReference>
<evidence type="ECO:0000256" key="6">
    <source>
        <dbReference type="SAM" id="MobiDB-lite"/>
    </source>
</evidence>
<dbReference type="InterPro" id="IPR036457">
    <property type="entry name" value="PPM-type-like_dom_sf"/>
</dbReference>
<dbReference type="PANTHER" id="PTHR13832">
    <property type="entry name" value="PROTEIN PHOSPHATASE 2C"/>
    <property type="match status" value="1"/>
</dbReference>
<dbReference type="GO" id="GO:0004722">
    <property type="term" value="F:protein serine/threonine phosphatase activity"/>
    <property type="evidence" value="ECO:0007669"/>
    <property type="project" value="InterPro"/>
</dbReference>
<feature type="domain" description="PPM-type phosphatase" evidence="7">
    <location>
        <begin position="1"/>
        <end position="501"/>
    </location>
</feature>
<dbReference type="Gene3D" id="3.60.40.10">
    <property type="entry name" value="PPM-type phosphatase domain"/>
    <property type="match status" value="2"/>
</dbReference>
<dbReference type="InterPro" id="IPR001932">
    <property type="entry name" value="PPM-type_phosphatase-like_dom"/>
</dbReference>
<comment type="subcellular location">
    <subcellularLocation>
        <location evidence="1">Membrane</location>
        <topology evidence="1">Peripheral membrane protein</topology>
    </subcellularLocation>
</comment>
<accession>A0A0G4I595</accession>